<protein>
    <submittedName>
        <fullName evidence="1">Uncharacterized protein</fullName>
    </submittedName>
</protein>
<evidence type="ECO:0000313" key="1">
    <source>
        <dbReference type="EMBL" id="PFE08056.1"/>
    </source>
</evidence>
<accession>A0A2A8ZRF6</accession>
<reference evidence="1 2" key="1">
    <citation type="submission" date="2017-09" db="EMBL/GenBank/DDBJ databases">
        <title>Large-scale bioinformatics analysis of Bacillus genomes uncovers conserved roles of natural products in bacterial physiology.</title>
        <authorList>
            <consortium name="Agbiome Team Llc"/>
            <person name="Bleich R.M."/>
            <person name="Grubbs K.J."/>
            <person name="Santa Maria K.C."/>
            <person name="Allen S.E."/>
            <person name="Farag S."/>
            <person name="Shank E.A."/>
            <person name="Bowers A."/>
        </authorList>
    </citation>
    <scope>NUCLEOTIDE SEQUENCE [LARGE SCALE GENOMIC DNA]</scope>
    <source>
        <strain evidence="1 2">AFS022681</strain>
    </source>
</reference>
<dbReference type="EMBL" id="NTRR01000076">
    <property type="protein sequence ID" value="PFE08056.1"/>
    <property type="molecule type" value="Genomic_DNA"/>
</dbReference>
<sequence length="79" mass="9345">MAEVTFQYYNSKDKIIEVNPLFNSKLTFELAFEDEKFFILIKNKIFSDKKKAFVVFADWDKTICTIYSSKQVSFPTIIK</sequence>
<evidence type="ECO:0000313" key="2">
    <source>
        <dbReference type="Proteomes" id="UP000220032"/>
    </source>
</evidence>
<name>A0A2A8ZRF6_BACCE</name>
<proteinExistence type="predicted"/>
<organism evidence="1 2">
    <name type="scientific">Bacillus cereus</name>
    <dbReference type="NCBI Taxonomy" id="1396"/>
    <lineage>
        <taxon>Bacteria</taxon>
        <taxon>Bacillati</taxon>
        <taxon>Bacillota</taxon>
        <taxon>Bacilli</taxon>
        <taxon>Bacillales</taxon>
        <taxon>Bacillaceae</taxon>
        <taxon>Bacillus</taxon>
        <taxon>Bacillus cereus group</taxon>
    </lineage>
</organism>
<gene>
    <name evidence="1" type="ORF">CN307_29555</name>
</gene>
<dbReference type="AlphaFoldDB" id="A0A2A8ZRF6"/>
<comment type="caution">
    <text evidence="1">The sequence shown here is derived from an EMBL/GenBank/DDBJ whole genome shotgun (WGS) entry which is preliminary data.</text>
</comment>
<dbReference type="Proteomes" id="UP000220032">
    <property type="component" value="Unassembled WGS sequence"/>
</dbReference>